<evidence type="ECO:0000256" key="7">
    <source>
        <dbReference type="ARBA" id="ARBA00023136"/>
    </source>
</evidence>
<gene>
    <name evidence="11" type="ORF">VitviT2T_021050</name>
</gene>
<organism evidence="11 12">
    <name type="scientific">Vitis vinifera</name>
    <name type="common">Grape</name>
    <dbReference type="NCBI Taxonomy" id="29760"/>
    <lineage>
        <taxon>Eukaryota</taxon>
        <taxon>Viridiplantae</taxon>
        <taxon>Streptophyta</taxon>
        <taxon>Embryophyta</taxon>
        <taxon>Tracheophyta</taxon>
        <taxon>Spermatophyta</taxon>
        <taxon>Magnoliopsida</taxon>
        <taxon>eudicotyledons</taxon>
        <taxon>Gunneridae</taxon>
        <taxon>Pentapetalae</taxon>
        <taxon>rosids</taxon>
        <taxon>Vitales</taxon>
        <taxon>Vitaceae</taxon>
        <taxon>Viteae</taxon>
        <taxon>Vitis</taxon>
    </lineage>
</organism>
<feature type="domain" description="Myb/SANT-like" evidence="9">
    <location>
        <begin position="824"/>
        <end position="917"/>
    </location>
</feature>
<feature type="domain" description="Myb/SANT-like" evidence="9">
    <location>
        <begin position="348"/>
        <end position="441"/>
    </location>
</feature>
<feature type="domain" description="Myb/SANT-like" evidence="9">
    <location>
        <begin position="671"/>
        <end position="764"/>
    </location>
</feature>
<dbReference type="Pfam" id="PF24769">
    <property type="entry name" value="At2g29880_C"/>
    <property type="match status" value="1"/>
</dbReference>
<keyword evidence="12" id="KW-1185">Reference proteome</keyword>
<comment type="similarity">
    <text evidence="2">Belongs to the SPCS3 family.</text>
</comment>
<sequence>MHSFGYRANSLLTFAVTILAVMCAMASFSDNLNTPSPSSQVEVLSINWFQRQPNGNDEVSMTLNISANLQSMFTWNTKQVFVFLAAEYATPKNSLNQVSLWDGIIPSKEHAKFWIHTTNKYRFTDQGSNLRGKEFNLTLHWHVMPKTGKMFADKIIMTGPSSCFFREAMASQALVNSDRSRTHWTQTMERYFIDLMLDQVHRGNRMGHTFNKQAWADMHAMFNGKFGSQYEKDVLKSRYTVLWKQFNDMKNLLDQSGFSWDDTRKMVVADDCVWDAYIKAHPDAQCYKNKAVMNFNDLCLIYAYTTADGRYSRSSHDIDFDDDFQGVTIAYGMGSVAPASNEHSRRDWTPAMDQYFTELMLDQLGKGNKITNTFNEQAWTVMLSLFNSKFCTQHGKRFLKRRYKKLEKYYSDIKTLLEQNGFLWDDRQQMIAADDDVWDNYIKAHPHAQAYRKKILLNFQDLSLLYGKTVNNGIRSHLHPDKDLEYDIVQIKAGEGEYQTPISGDGYWTLPMDHYFIDLLLDQVLRGNKIGQGFITQAWIEMVTLFNMKFGSHYDKDVLKNRYRHLRRQYNDITALLEHSGFSWDDTREMVTAEGFVWDSYIQAIPDAQSYRNKTVPNYHKLCVIYGQESSNGGDNSLACNGDIDGVDPVWMIEGTDIQCNANSDHSRTDWIPPMDRYLIDLMLEQVRKGNRKVHTFNKQAWADMVALFNERFRTQHEKSVLKSRHKSLRKQYHHIKNLLDHRGFSWDEMRQMVTAYDAVWAAYLKEHPDAKSYRAKPKPNYNDLCLIYGSPIADGQCNQSYHGIDFNGDGRELNNSSHSRTDWTPLMDRYFIDLMLEHVQKGSMVDHKFNKQAWSDMAARFNAEFGSYHDKDVLKSRFKHWRKLFNGMRTLLEQNGFAWDERRQMVTAANELWDSYIKENPDARSYRTRSLPNYNDLFLIYGNAINKDTQNQSSFCIDDNDDDLGVGIGEEDDQFLASSDSLDVDWMIPMDIDPHALELDMDEMFGCLQSPFRNTNISDQKKRRQSAAPSTLACSRKVPKTKERMWESPSEKEGVATALINDKEVKNCISIETIVDALQSIPGMDDELFLDACHLLEDEKKAEMFVALDAARRQKWLLRKLRT</sequence>
<evidence type="ECO:0008006" key="13">
    <source>
        <dbReference type="Google" id="ProtNLM"/>
    </source>
</evidence>
<keyword evidence="5" id="KW-0735">Signal-anchor</keyword>
<evidence type="ECO:0000313" key="11">
    <source>
        <dbReference type="EMBL" id="WKA02903.1"/>
    </source>
</evidence>
<evidence type="ECO:0000259" key="9">
    <source>
        <dbReference type="Pfam" id="PF12776"/>
    </source>
</evidence>
<feature type="domain" description="Myb/SANT-like" evidence="9">
    <location>
        <begin position="507"/>
        <end position="601"/>
    </location>
</feature>
<evidence type="ECO:0000256" key="6">
    <source>
        <dbReference type="ARBA" id="ARBA00022989"/>
    </source>
</evidence>
<dbReference type="InterPro" id="IPR024752">
    <property type="entry name" value="Myb/SANT-like_dom"/>
</dbReference>
<keyword evidence="6" id="KW-1133">Transmembrane helix</keyword>
<dbReference type="Proteomes" id="UP001227230">
    <property type="component" value="Chromosome 14"/>
</dbReference>
<keyword evidence="8" id="KW-0732">Signal</keyword>
<protein>
    <recommendedName>
        <fullName evidence="13">L10-interacting MYB domain-containing protein</fullName>
    </recommendedName>
</protein>
<evidence type="ECO:0000256" key="3">
    <source>
        <dbReference type="ARBA" id="ARBA00022692"/>
    </source>
</evidence>
<dbReference type="Pfam" id="PF04573">
    <property type="entry name" value="SPC22"/>
    <property type="match status" value="1"/>
</dbReference>
<dbReference type="PANTHER" id="PTHR46929">
    <property type="entry name" value="EXPRESSED PROTEIN"/>
    <property type="match status" value="1"/>
</dbReference>
<name>A0ABY9D5Y6_VITVI</name>
<feature type="signal peptide" evidence="8">
    <location>
        <begin position="1"/>
        <end position="26"/>
    </location>
</feature>
<feature type="chain" id="PRO_5046448427" description="L10-interacting MYB domain-containing protein" evidence="8">
    <location>
        <begin position="27"/>
        <end position="1124"/>
    </location>
</feature>
<reference evidence="11 12" key="1">
    <citation type="journal article" date="2023" name="Hortic Res">
        <title>The complete reference genome for grapevine (Vitis vinifera L.) genetics and breeding.</title>
        <authorList>
            <person name="Shi X."/>
            <person name="Cao S."/>
            <person name="Wang X."/>
            <person name="Huang S."/>
            <person name="Wang Y."/>
            <person name="Liu Z."/>
            <person name="Liu W."/>
            <person name="Leng X."/>
            <person name="Peng Y."/>
            <person name="Wang N."/>
            <person name="Wang Y."/>
            <person name="Ma Z."/>
            <person name="Xu X."/>
            <person name="Zhang F."/>
            <person name="Xue H."/>
            <person name="Zhong H."/>
            <person name="Wang Y."/>
            <person name="Zhang K."/>
            <person name="Velt A."/>
            <person name="Avia K."/>
            <person name="Holtgrawe D."/>
            <person name="Grimplet J."/>
            <person name="Matus J.T."/>
            <person name="Ware D."/>
            <person name="Wu X."/>
            <person name="Wang H."/>
            <person name="Liu C."/>
            <person name="Fang Y."/>
            <person name="Rustenholz C."/>
            <person name="Cheng Z."/>
            <person name="Xiao H."/>
            <person name="Zhou Y."/>
        </authorList>
    </citation>
    <scope>NUCLEOTIDE SEQUENCE [LARGE SCALE GENOMIC DNA]</scope>
    <source>
        <strain evidence="12">cv. Pinot noir / PN40024</strain>
        <tissue evidence="11">Leaf</tissue>
    </source>
</reference>
<evidence type="ECO:0000256" key="1">
    <source>
        <dbReference type="ARBA" id="ARBA00004648"/>
    </source>
</evidence>
<evidence type="ECO:0000256" key="5">
    <source>
        <dbReference type="ARBA" id="ARBA00022968"/>
    </source>
</evidence>
<dbReference type="InterPro" id="IPR056253">
    <property type="entry name" value="At2g29880-like_C"/>
</dbReference>
<keyword evidence="4" id="KW-0256">Endoplasmic reticulum</keyword>
<evidence type="ECO:0000259" key="10">
    <source>
        <dbReference type="Pfam" id="PF24769"/>
    </source>
</evidence>
<evidence type="ECO:0000256" key="2">
    <source>
        <dbReference type="ARBA" id="ARBA00009289"/>
    </source>
</evidence>
<feature type="domain" description="At2g29880-like C-terminal" evidence="10">
    <location>
        <begin position="1075"/>
        <end position="1120"/>
    </location>
</feature>
<dbReference type="PANTHER" id="PTHR46929:SF33">
    <property type="entry name" value="L10-INTERACTING MYB DOMAIN-CONTAINING PROTEIN-LIKE ISOFORM X1"/>
    <property type="match status" value="1"/>
</dbReference>
<dbReference type="InterPro" id="IPR007653">
    <property type="entry name" value="SPC3"/>
</dbReference>
<evidence type="ECO:0000313" key="12">
    <source>
        <dbReference type="Proteomes" id="UP001227230"/>
    </source>
</evidence>
<proteinExistence type="inferred from homology"/>
<feature type="domain" description="Myb/SANT-like" evidence="9">
    <location>
        <begin position="183"/>
        <end position="277"/>
    </location>
</feature>
<evidence type="ECO:0000256" key="8">
    <source>
        <dbReference type="SAM" id="SignalP"/>
    </source>
</evidence>
<keyword evidence="3" id="KW-0812">Transmembrane</keyword>
<dbReference type="EMBL" id="CP126661">
    <property type="protein sequence ID" value="WKA02903.1"/>
    <property type="molecule type" value="Genomic_DNA"/>
</dbReference>
<accession>A0ABY9D5Y6</accession>
<comment type="subcellular location">
    <subcellularLocation>
        <location evidence="1">Endoplasmic reticulum membrane</location>
        <topology evidence="1">Single-pass type II membrane protein</topology>
    </subcellularLocation>
</comment>
<keyword evidence="7" id="KW-0472">Membrane</keyword>
<evidence type="ECO:0000256" key="4">
    <source>
        <dbReference type="ARBA" id="ARBA00022824"/>
    </source>
</evidence>
<dbReference type="Pfam" id="PF12776">
    <property type="entry name" value="Myb_DNA-bind_3"/>
    <property type="match status" value="5"/>
</dbReference>